<protein>
    <submittedName>
        <fullName evidence="2">Microcystin-dependent protein</fullName>
    </submittedName>
</protein>
<comment type="caution">
    <text evidence="2">The sequence shown here is derived from an EMBL/GenBank/DDBJ whole genome shotgun (WGS) entry which is preliminary data.</text>
</comment>
<reference evidence="2 3" key="1">
    <citation type="submission" date="2020-08" db="EMBL/GenBank/DDBJ databases">
        <title>Sequencing the genomes of 1000 actinobacteria strains.</title>
        <authorList>
            <person name="Klenk H.-P."/>
        </authorList>
    </citation>
    <scope>NUCLEOTIDE SEQUENCE [LARGE SCALE GENOMIC DNA]</scope>
    <source>
        <strain evidence="2 3">DSM 20146</strain>
    </source>
</reference>
<evidence type="ECO:0000313" key="2">
    <source>
        <dbReference type="EMBL" id="MBB2968819.1"/>
    </source>
</evidence>
<dbReference type="Pfam" id="PF07484">
    <property type="entry name" value="Collar"/>
    <property type="match status" value="1"/>
</dbReference>
<dbReference type="EMBL" id="JACHVP010000004">
    <property type="protein sequence ID" value="MBB2968819.1"/>
    <property type="molecule type" value="Genomic_DNA"/>
</dbReference>
<accession>A0A7W4UYW4</accession>
<name>A0A7W4UYW4_LEIAQ</name>
<keyword evidence="3" id="KW-1185">Reference proteome</keyword>
<dbReference type="Gene3D" id="3.90.1340.10">
    <property type="entry name" value="Phage tail collar domain"/>
    <property type="match status" value="1"/>
</dbReference>
<evidence type="ECO:0000259" key="1">
    <source>
        <dbReference type="Pfam" id="PF07484"/>
    </source>
</evidence>
<organism evidence="2 3">
    <name type="scientific">Leifsonia aquatica</name>
    <name type="common">Corynebacterium aquaticum</name>
    <dbReference type="NCBI Taxonomy" id="144185"/>
    <lineage>
        <taxon>Bacteria</taxon>
        <taxon>Bacillati</taxon>
        <taxon>Actinomycetota</taxon>
        <taxon>Actinomycetes</taxon>
        <taxon>Micrococcales</taxon>
        <taxon>Microbacteriaceae</taxon>
        <taxon>Leifsonia</taxon>
    </lineage>
</organism>
<dbReference type="InterPro" id="IPR037053">
    <property type="entry name" value="Phage_tail_collar_dom_sf"/>
</dbReference>
<sequence>MSNPFVGEIRLVGFNFAPTGWAFCQGQLLSIAQNTALFSLLGTSYGGDGRSTFALPNLQDATAMGTDQSGLFPYVGESGGAAAVGLTQSQIPSHTHGVLASPTPGTTSDPTNASFAIPRVGRVTEAAYGAPASVPLAPDAFGVTGGGQPHNNVQPSLALNYIIALQGVFPPRP</sequence>
<evidence type="ECO:0000313" key="3">
    <source>
        <dbReference type="Proteomes" id="UP000538196"/>
    </source>
</evidence>
<feature type="domain" description="Phage tail collar" evidence="1">
    <location>
        <begin position="7"/>
        <end position="61"/>
    </location>
</feature>
<gene>
    <name evidence="2" type="ORF">FHX33_003595</name>
</gene>
<dbReference type="Proteomes" id="UP000538196">
    <property type="component" value="Unassembled WGS sequence"/>
</dbReference>
<dbReference type="SUPFAM" id="SSF88874">
    <property type="entry name" value="Receptor-binding domain of short tail fibre protein gp12"/>
    <property type="match status" value="1"/>
</dbReference>
<dbReference type="InterPro" id="IPR011083">
    <property type="entry name" value="Phage_tail_collar_dom"/>
</dbReference>
<dbReference type="AlphaFoldDB" id="A0A7W4UYW4"/>
<proteinExistence type="predicted"/>
<dbReference type="RefSeq" id="WP_021760629.1">
    <property type="nucleotide sequence ID" value="NZ_JACHVP010000004.1"/>
</dbReference>